<evidence type="ECO:0000256" key="3">
    <source>
        <dbReference type="PROSITE-ProRule" id="PRU00023"/>
    </source>
</evidence>
<dbReference type="Gene3D" id="2.30.29.30">
    <property type="entry name" value="Pleckstrin-homology domain (PH domain)/Phosphotyrosine-binding domain (PTB)"/>
    <property type="match status" value="1"/>
</dbReference>
<feature type="compositionally biased region" description="Low complexity" evidence="4">
    <location>
        <begin position="438"/>
        <end position="451"/>
    </location>
</feature>
<organism evidence="6 7">
    <name type="scientific">Teladorsagia circumcincta</name>
    <name type="common">Brown stomach worm</name>
    <name type="synonym">Ostertagia circumcincta</name>
    <dbReference type="NCBI Taxonomy" id="45464"/>
    <lineage>
        <taxon>Eukaryota</taxon>
        <taxon>Metazoa</taxon>
        <taxon>Ecdysozoa</taxon>
        <taxon>Nematoda</taxon>
        <taxon>Chromadorea</taxon>
        <taxon>Rhabditida</taxon>
        <taxon>Rhabditina</taxon>
        <taxon>Rhabditomorpha</taxon>
        <taxon>Strongyloidea</taxon>
        <taxon>Trichostrongylidae</taxon>
        <taxon>Teladorsagia</taxon>
    </lineage>
</organism>
<dbReference type="Gene3D" id="1.10.150.50">
    <property type="entry name" value="Transcription Factor, Ets-1"/>
    <property type="match status" value="1"/>
</dbReference>
<dbReference type="InterPro" id="IPR006020">
    <property type="entry name" value="PTB/PI_dom"/>
</dbReference>
<protein>
    <recommendedName>
        <fullName evidence="5">PID domain-containing protein</fullName>
    </recommendedName>
</protein>
<dbReference type="EMBL" id="KZ345200">
    <property type="protein sequence ID" value="PIO74936.1"/>
    <property type="molecule type" value="Genomic_DNA"/>
</dbReference>
<dbReference type="SUPFAM" id="SSF50729">
    <property type="entry name" value="PH domain-like"/>
    <property type="match status" value="1"/>
</dbReference>
<reference evidence="6 7" key="1">
    <citation type="submission" date="2015-09" db="EMBL/GenBank/DDBJ databases">
        <title>Draft genome of the parasitic nematode Teladorsagia circumcincta isolate WARC Sus (inbred).</title>
        <authorList>
            <person name="Mitreva M."/>
        </authorList>
    </citation>
    <scope>NUCLEOTIDE SEQUENCE [LARGE SCALE GENOMIC DNA]</scope>
    <source>
        <strain evidence="6 7">S</strain>
    </source>
</reference>
<dbReference type="Gene3D" id="1.25.40.20">
    <property type="entry name" value="Ankyrin repeat-containing domain"/>
    <property type="match status" value="1"/>
</dbReference>
<dbReference type="Pfam" id="PF12796">
    <property type="entry name" value="Ank_2"/>
    <property type="match status" value="2"/>
</dbReference>
<dbReference type="InterPro" id="IPR036770">
    <property type="entry name" value="Ankyrin_rpt-contain_sf"/>
</dbReference>
<feature type="compositionally biased region" description="Basic and acidic residues" evidence="4">
    <location>
        <begin position="261"/>
        <end position="272"/>
    </location>
</feature>
<dbReference type="InterPro" id="IPR001660">
    <property type="entry name" value="SAM"/>
</dbReference>
<evidence type="ECO:0000259" key="5">
    <source>
        <dbReference type="PROSITE" id="PS01179"/>
    </source>
</evidence>
<dbReference type="SMART" id="SM00248">
    <property type="entry name" value="ANK"/>
    <property type="match status" value="4"/>
</dbReference>
<name>A0A2G9UXS3_TELCI</name>
<feature type="domain" description="PID" evidence="5">
    <location>
        <begin position="832"/>
        <end position="894"/>
    </location>
</feature>
<accession>A0A2G9UXS3</accession>
<gene>
    <name evidence="6" type="ORF">TELCIR_03039</name>
</gene>
<evidence type="ECO:0000256" key="2">
    <source>
        <dbReference type="ARBA" id="ARBA00023043"/>
    </source>
</evidence>
<dbReference type="PANTHER" id="PTHR24174">
    <property type="entry name" value="ANKYRIN REPEAT AND STERILE ALPHA MOTIF DOMAIN-CONTAINING PROTEIN 1"/>
    <property type="match status" value="1"/>
</dbReference>
<dbReference type="SMART" id="SM00454">
    <property type="entry name" value="SAM"/>
    <property type="match status" value="1"/>
</dbReference>
<dbReference type="OrthoDB" id="10039052at2759"/>
<keyword evidence="2 3" id="KW-0040">ANK repeat</keyword>
<proteinExistence type="predicted"/>
<keyword evidence="1" id="KW-0677">Repeat</keyword>
<feature type="repeat" description="ANK" evidence="3">
    <location>
        <begin position="149"/>
        <end position="181"/>
    </location>
</feature>
<dbReference type="Pfam" id="PF00536">
    <property type="entry name" value="SAM_1"/>
    <property type="match status" value="1"/>
</dbReference>
<evidence type="ECO:0000313" key="7">
    <source>
        <dbReference type="Proteomes" id="UP000230423"/>
    </source>
</evidence>
<evidence type="ECO:0000313" key="6">
    <source>
        <dbReference type="EMBL" id="PIO74936.1"/>
    </source>
</evidence>
<dbReference type="PROSITE" id="PS50088">
    <property type="entry name" value="ANK_REPEAT"/>
    <property type="match status" value="1"/>
</dbReference>
<feature type="compositionally biased region" description="Polar residues" evidence="4">
    <location>
        <begin position="416"/>
        <end position="425"/>
    </location>
</feature>
<feature type="region of interest" description="Disordered" evidence="4">
    <location>
        <begin position="254"/>
        <end position="280"/>
    </location>
</feature>
<evidence type="ECO:0000256" key="1">
    <source>
        <dbReference type="ARBA" id="ARBA00022737"/>
    </source>
</evidence>
<dbReference type="PROSITE" id="PS01179">
    <property type="entry name" value="PID"/>
    <property type="match status" value="1"/>
</dbReference>
<feature type="compositionally biased region" description="Polar residues" evidence="4">
    <location>
        <begin position="381"/>
        <end position="402"/>
    </location>
</feature>
<dbReference type="InterPro" id="IPR002110">
    <property type="entry name" value="Ankyrin_rpt"/>
</dbReference>
<evidence type="ECO:0000256" key="4">
    <source>
        <dbReference type="SAM" id="MobiDB-lite"/>
    </source>
</evidence>
<dbReference type="InterPro" id="IPR013761">
    <property type="entry name" value="SAM/pointed_sf"/>
</dbReference>
<keyword evidence="7" id="KW-1185">Reference proteome</keyword>
<dbReference type="InterPro" id="IPR011993">
    <property type="entry name" value="PH-like_dom_sf"/>
</dbReference>
<dbReference type="InterPro" id="IPR033635">
    <property type="entry name" value="ANKS1/Caskin"/>
</dbReference>
<dbReference type="Proteomes" id="UP000230423">
    <property type="component" value="Unassembled WGS sequence"/>
</dbReference>
<sequence>MMSVLVVAAYYACVGTYVERNGKAERSSAPTIEFFEACRRGDIEKVKNYIAGKKGKKPRTPLKFLCDHLMEYHTYYTLSYRATLMQRSSNLEPNTHIAVKSAVDCSSTGENGRVRAQVVYPLHAAARHSHIQCLQILRLGGFDIDFVTDEGSALHVAAMFGQVDAVKYLTDEAVDCSSTGENGRVRAQVVYPLHAAARHSHIQCLQILRLGGFDIDFVTDEGSALHVAAMFGQVDAVKYLTDEGYIHRLESEHFNSSSDSGIDRRDSERSAIDDDVSGDIWRPLPHNSNGSILPSDPQNCIYRAPPVFDVWHQKFVQSDGITHTYNPAFPYDNVPKNLLTYDNAPPPGHSGWDHDCSHTTGRVGASTVIAAVRRQDGAHTLPTSRPRTRPSLVNTFGATTESPFEEQSHEKRLTASPDTLSNATPTGRAPLAMPEELTGSTSTSILSSSVSPERDAVPRLISSNNSAANSSTPQASELGDKLTLSKQFPLSPSATECSSGTMASSCSLPMVSQISTTPPSDSSFYKLYHQNSASSAETSPPVGVKMRPQWESATIRALERQSSKGSENQSINELDEWKKIDDILSSFGGAVCRESVFAANYEPQVAVFLRDRRSQALTLQLTSPPSVTRLSSSTAPSSSYKFDPDCVNMSHWLCTAVGLSNQKANEVGRVLTKAGFDKTTQLEGCLTARELAALGIEKSIQQQILSYLATVNSTRPNANSFNYVSDWLCSLELTDYLGNFVTAGLKSMLIKMGITLPGHIARILHSLMEAKIEEACQRSERLREMRRAVTSTTPTSSILKETSSEESTSAFECADIGANEAVKRDLLHGHASFSAHYLGSMEISNIDGTEESRRAMARLKKSIREIAKVPQVFLEISINGVRILDGKNGDVATEIIVTLGQAFELAYKLQNGVAFEEIANV</sequence>
<dbReference type="PANTHER" id="PTHR24174:SF16">
    <property type="entry name" value="CASKIN-2"/>
    <property type="match status" value="1"/>
</dbReference>
<dbReference type="AlphaFoldDB" id="A0A2G9UXS3"/>
<feature type="region of interest" description="Disordered" evidence="4">
    <location>
        <begin position="375"/>
        <end position="455"/>
    </location>
</feature>
<dbReference type="SUPFAM" id="SSF48403">
    <property type="entry name" value="Ankyrin repeat"/>
    <property type="match status" value="1"/>
</dbReference>
<dbReference type="SUPFAM" id="SSF47769">
    <property type="entry name" value="SAM/Pointed domain"/>
    <property type="match status" value="1"/>
</dbReference>